<keyword evidence="16" id="KW-1185">Reference proteome</keyword>
<dbReference type="InterPro" id="IPR036392">
    <property type="entry name" value="PLAT/LH2_dom_sf"/>
</dbReference>
<evidence type="ECO:0000256" key="1">
    <source>
        <dbReference type="ARBA" id="ARBA00004141"/>
    </source>
</evidence>
<feature type="compositionally biased region" description="Polar residues" evidence="11">
    <location>
        <begin position="2257"/>
        <end position="2267"/>
    </location>
</feature>
<keyword evidence="3 12" id="KW-0812">Transmembrane</keyword>
<feature type="transmembrane region" description="Helical" evidence="12">
    <location>
        <begin position="2000"/>
        <end position="2020"/>
    </location>
</feature>
<feature type="compositionally biased region" description="Basic and acidic residues" evidence="11">
    <location>
        <begin position="2157"/>
        <end position="2176"/>
    </location>
</feature>
<keyword evidence="4" id="KW-0732">Signal</keyword>
<keyword evidence="5 12" id="KW-1133">Transmembrane helix</keyword>
<dbReference type="Gene3D" id="1.10.287.70">
    <property type="match status" value="1"/>
</dbReference>
<evidence type="ECO:0000313" key="15">
    <source>
        <dbReference type="EMBL" id="PFX25812.1"/>
    </source>
</evidence>
<comment type="caution">
    <text evidence="15">The sequence shown here is derived from an EMBL/GenBank/DDBJ whole genome shotgun (WGS) entry which is preliminary data.</text>
</comment>
<evidence type="ECO:0000256" key="11">
    <source>
        <dbReference type="SAM" id="MobiDB-lite"/>
    </source>
</evidence>
<dbReference type="Gene3D" id="2.60.220.50">
    <property type="match status" value="1"/>
</dbReference>
<dbReference type="Pfam" id="PF08016">
    <property type="entry name" value="PKD_channel"/>
    <property type="match status" value="1"/>
</dbReference>
<dbReference type="Pfam" id="PF01825">
    <property type="entry name" value="GPS"/>
    <property type="match status" value="1"/>
</dbReference>
<dbReference type="OrthoDB" id="5979242at2759"/>
<evidence type="ECO:0000256" key="10">
    <source>
        <dbReference type="PROSITE-ProRule" id="PRU00152"/>
    </source>
</evidence>
<dbReference type="InterPro" id="IPR046338">
    <property type="entry name" value="GAIN_dom_sf"/>
</dbReference>
<feature type="transmembrane region" description="Helical" evidence="12">
    <location>
        <begin position="1911"/>
        <end position="1928"/>
    </location>
</feature>
<dbReference type="PRINTS" id="PR01433">
    <property type="entry name" value="POLYCYSTIN2"/>
</dbReference>
<dbReference type="EMBL" id="LSMT01000141">
    <property type="protein sequence ID" value="PFX25812.1"/>
    <property type="molecule type" value="Genomic_DNA"/>
</dbReference>
<proteinExistence type="inferred from homology"/>
<dbReference type="GO" id="GO:0005509">
    <property type="term" value="F:calcium ion binding"/>
    <property type="evidence" value="ECO:0007669"/>
    <property type="project" value="InterPro"/>
</dbReference>
<evidence type="ECO:0000259" key="13">
    <source>
        <dbReference type="PROSITE" id="PS50095"/>
    </source>
</evidence>
<feature type="compositionally biased region" description="Polar residues" evidence="11">
    <location>
        <begin position="2147"/>
        <end position="2156"/>
    </location>
</feature>
<dbReference type="PROSITE" id="PS51111">
    <property type="entry name" value="REJ"/>
    <property type="match status" value="1"/>
</dbReference>
<protein>
    <submittedName>
        <fullName evidence="15">Polycystic kidney disease 2-like 1 protein</fullName>
    </submittedName>
</protein>
<comment type="similarity">
    <text evidence="2">Belongs to the polycystin family.</text>
</comment>
<feature type="disulfide bond" evidence="9">
    <location>
        <begin position="1721"/>
        <end position="1734"/>
    </location>
</feature>
<feature type="compositionally biased region" description="Polar residues" evidence="11">
    <location>
        <begin position="155"/>
        <end position="172"/>
    </location>
</feature>
<keyword evidence="8" id="KW-0106">Calcium</keyword>
<dbReference type="InterPro" id="IPR001024">
    <property type="entry name" value="PLAT/LH2_dom"/>
</dbReference>
<comment type="subcellular location">
    <subcellularLocation>
        <location evidence="1">Membrane</location>
        <topology evidence="1">Multi-pass membrane protein</topology>
    </subcellularLocation>
</comment>
<dbReference type="SMART" id="SM00303">
    <property type="entry name" value="GPS"/>
    <property type="match status" value="1"/>
</dbReference>
<feature type="transmembrane region" description="Helical" evidence="12">
    <location>
        <begin position="1413"/>
        <end position="1433"/>
    </location>
</feature>
<keyword evidence="8" id="KW-0406">Ion transport</keyword>
<name>A0A2B4SB95_STYPI</name>
<dbReference type="GO" id="GO:0005262">
    <property type="term" value="F:calcium channel activity"/>
    <property type="evidence" value="ECO:0007669"/>
    <property type="project" value="UniProtKB-KW"/>
</dbReference>
<keyword evidence="8" id="KW-0407">Ion channel</keyword>
<dbReference type="InterPro" id="IPR014010">
    <property type="entry name" value="REJ_dom"/>
</dbReference>
<feature type="transmembrane region" description="Helical" evidence="12">
    <location>
        <begin position="1962"/>
        <end position="1980"/>
    </location>
</feature>
<evidence type="ECO:0000256" key="2">
    <source>
        <dbReference type="ARBA" id="ARBA00007200"/>
    </source>
</evidence>
<evidence type="ECO:0000256" key="8">
    <source>
        <dbReference type="PIRSR" id="PIRSR603915-1"/>
    </source>
</evidence>
<keyword evidence="8" id="KW-0479">Metal-binding</keyword>
<dbReference type="InterPro" id="IPR000203">
    <property type="entry name" value="GPS"/>
</dbReference>
<dbReference type="InterPro" id="IPR003915">
    <property type="entry name" value="PKD_2"/>
</dbReference>
<evidence type="ECO:0000256" key="6">
    <source>
        <dbReference type="ARBA" id="ARBA00023136"/>
    </source>
</evidence>
<keyword evidence="7" id="KW-0325">Glycoprotein</keyword>
<sequence length="2389" mass="269967">MDLCCLFHSHTVKTLLVTSTGKVKATSSYEIGSNVHAELPSLSSTMQPFLTAKLKIASSKRSSGKHAESTPLSSTRQPFLRGTLTLTSSEGGRNVHKESPRLLSTMQSLFSSINLTRFRGQRSSTVTPLLMINTSLKPLTVISVSKPTSKAIEESSPSTPGVTSSISLSTPSTGKHLNCHSVHEHCIKMENGSCQSYCVYVDTNYRGMDKCVCEGIDKLALLEVKILSESKQPFTEDRDTMKRDEERMFQASIRYESKEIKAQLSLAWFVRDVNVTPFSISTNRALVKQDSLIWSAPAGSLSRGLKLIEFEVSLLNSTAAKRDFTFIRVEEPSLIAVIKGGSEILVSSRGKVNISGGDSFDPGIGSTRSSGLSFEWKCFDGGSLGPTNMPSDVRTKVLPSESSKKNAPACLRQDVKQKKGPKIVLQPKDGHIYYILLVVRKDSRQSEFLQTVHAVDEDMIKVQISCLSNCKREVIPSERFSLTAKCTGLCRLKNTSITWKLFEKGHESNESISVWHLEDSLKLMISTKLSSRNIVFRRGKLLEGSSYRLTLTVQLPNGKYGWAAYQFKTVAAPSGGTCSGTQASGKPLGISLYINCTGWNDKNKHLTYEFFHQVEDGNSHLLLYSTAPFANVLIPKFDGGEVDIKVVVINSFAMRTETSIRIQVTSTSGTNFTGAEASFNRYLREGALYDAWQVALVLTQAVITNVDAHWIKSYEKQISDHIFQELSNSNATDIQTVLLLLSVLNLSTSNPKYLSSATMQTGLVILEKWVELIDSRVHRGNGKDRALDKDAWPLALHCSGNILHATIRRVSSSTKERKKLQKIQRKALDLKESMVHSVMSSKLTGEEYSVMKTKHNTLILGKHEIHEMSDLRVEDDKASFLFPEMSEAMTKKLFGKAKDVQFQMITYAANPYSIQQPANEISSEVLSLTLKDDNGNVINISDLASEIALKVPISEKIGNETPSVDEYSVPDFMLYRDFTEIHGNSKIKLSLNLQKSALFEMYVKYGARPSKEDFDFFTTLDKKTCRDKTNICGNVSHHVWFDAERKGKYFIGLLQKEISTRKRRSTAAVDSLKESLQVSQIPKKRIARSNSELTRSNQELCVKFKNPPEDETTMNETIDLPPYDPEKSVNFTVVVDSVGCRYWSESNQQWLSDGCKAGINSTSTALQCLCNHLTSFGGYFVVTPNRLDFDKVLRFRSDDQKDYIVIMAVSVVFLVYFIVLIPARKADKRDLEKVGPLVPLQSPVGSHRYKLSITTGTWRNSGTSANVSIKIYGTESSSGIIKLSCKDEESRKPFERGNTDNFLIAIDRPIGALIKVFIGHDSFGEEPSWFLNEISVTDLQLNCSWTVPCFRWLGLELEDGKTTLELYAETAKRCYDFKTQFNNVNNYMFANEHMWFSIATKDPKDVFTRVERVTCCCFFLLWGMLVSAIFYQGDVDKTRPIQVGPFKMTIQELSVSVVTAVIAFVPSYFVVFLFRMSRRPRVADDEDFYRDSDNGTNRSFKLPHLGIYIAWSFCVAGSVLSSVFIIFFSLLWRGDKSSRWLASVFLTSTEDIFFSQPLKIVVISVILSLLFARKRIQTREIINSAELSKSDDKSELFSMTEKEIEEQRKFRTTERKTNLFARNIVFSSVFLVLLLIVCYGDRSDERFHLTEATRNAFTNLSQVKNTSRLWKWLDDVLIPVVYAGEWYNGQKEPRTVYAGNKRSIVVGMPRLRQLRIQKDSCAVPGVLGNWVSSCYDFYSKEKEDKKGWDMISNKTSILWMSVVCPENWKYMTEDDVGDYSSYGVHSTYGGGGYVANLGYLDYTARRILQDLAKNEWIDRQTRVVLIEFTMFSVATNQLVDLVLYFEMIPSGFLGSFLRIEVIPMTKSDSASTIAYLTIKLLFAFFLGYYTVTECVRAYRLKCANLKSIWRWLEMLQILSALSVVIISIEKEKRITQALENLSKNPYAIVSFHDAIFWFQIENHMICIAVTIATLRFLRLLKFNRQIIILFLSMKKSVKPILSYAVVFFIVFTAFAHAGSLLFGQSVYLFSSFFRVIVLQFRIAVGASAPRRELEGVHSRLAKLYMESFLFFTVVLLINFFVAILNDVHAESTSADKDNEDMEVARRLVFKFLKMFGITKNQPKVSPKTKKEEENVKENRHPREGSISKPNSSANQAEKTETSKEMDVNLTDFDRTNSKPLRQRRRSIPTTGAFPVSKNSSQESIKKKQEFVSSPKRKARVSTNVQIREVSAPSNDFIGPSMYSRSLSNKKRREKGSTSEATVNSSKRVSVDAPDENHGTLIHSYDASQEVYEKSKDKISDFDDISKWLKRIDSSSNASMTISEFPIKMSNNPKSDGGTVDFDRLSRILKLREKARKLRETAGERKTKELIRQAKQLDRLLYLLDQSESI</sequence>
<dbReference type="Proteomes" id="UP000225706">
    <property type="component" value="Unassembled WGS sequence"/>
</dbReference>
<evidence type="ECO:0000256" key="9">
    <source>
        <dbReference type="PIRSR" id="PIRSR603915-2"/>
    </source>
</evidence>
<feature type="region of interest" description="Disordered" evidence="11">
    <location>
        <begin position="150"/>
        <end position="172"/>
    </location>
</feature>
<dbReference type="Gene3D" id="2.60.60.20">
    <property type="entry name" value="PLAT/LH2 domain"/>
    <property type="match status" value="1"/>
</dbReference>
<accession>A0A2B4SB95</accession>
<keyword evidence="8" id="KW-0107">Calcium channel</keyword>
<evidence type="ECO:0000256" key="4">
    <source>
        <dbReference type="ARBA" id="ARBA00022729"/>
    </source>
</evidence>
<dbReference type="SMART" id="SM00308">
    <property type="entry name" value="LH2"/>
    <property type="match status" value="1"/>
</dbReference>
<feature type="transmembrane region" description="Helical" evidence="12">
    <location>
        <begin position="1453"/>
        <end position="1474"/>
    </location>
</feature>
<evidence type="ECO:0000256" key="3">
    <source>
        <dbReference type="ARBA" id="ARBA00022692"/>
    </source>
</evidence>
<evidence type="ECO:0000256" key="5">
    <source>
        <dbReference type="ARBA" id="ARBA00022989"/>
    </source>
</evidence>
<dbReference type="Pfam" id="PF01477">
    <property type="entry name" value="PLAT"/>
    <property type="match status" value="1"/>
</dbReference>
<feature type="transmembrane region" description="Helical" evidence="12">
    <location>
        <begin position="1552"/>
        <end position="1572"/>
    </location>
</feature>
<evidence type="ECO:0000313" key="16">
    <source>
        <dbReference type="Proteomes" id="UP000225706"/>
    </source>
</evidence>
<feature type="transmembrane region" description="Helical" evidence="12">
    <location>
        <begin position="1508"/>
        <end position="1532"/>
    </location>
</feature>
<dbReference type="InterPro" id="IPR051223">
    <property type="entry name" value="Polycystin"/>
</dbReference>
<evidence type="ECO:0000256" key="7">
    <source>
        <dbReference type="ARBA" id="ARBA00023180"/>
    </source>
</evidence>
<dbReference type="InterPro" id="IPR046791">
    <property type="entry name" value="Polycystin_dom"/>
</dbReference>
<feature type="transmembrane region" description="Helical" evidence="12">
    <location>
        <begin position="1873"/>
        <end position="1891"/>
    </location>
</feature>
<feature type="transmembrane region" description="Helical" evidence="12">
    <location>
        <begin position="1203"/>
        <end position="1223"/>
    </location>
</feature>
<dbReference type="PROSITE" id="PS50095">
    <property type="entry name" value="PLAT"/>
    <property type="match status" value="1"/>
</dbReference>
<comment type="caution">
    <text evidence="10">Lacks conserved residue(s) required for the propagation of feature annotation.</text>
</comment>
<feature type="region of interest" description="Disordered" evidence="11">
    <location>
        <begin position="60"/>
        <end position="80"/>
    </location>
</feature>
<keyword evidence="8" id="KW-0813">Transport</keyword>
<dbReference type="GO" id="GO:0050982">
    <property type="term" value="P:detection of mechanical stimulus"/>
    <property type="evidence" value="ECO:0007669"/>
    <property type="project" value="TreeGrafter"/>
</dbReference>
<feature type="compositionally biased region" description="Basic and acidic residues" evidence="11">
    <location>
        <begin position="2128"/>
        <end position="2145"/>
    </location>
</feature>
<evidence type="ECO:0000256" key="12">
    <source>
        <dbReference type="SAM" id="Phobius"/>
    </source>
</evidence>
<feature type="domain" description="PLAT" evidence="13">
    <location>
        <begin position="1247"/>
        <end position="1367"/>
    </location>
</feature>
<dbReference type="SUPFAM" id="SSF49723">
    <property type="entry name" value="Lipase/lipooxygenase domain (PLAT/LH2 domain)"/>
    <property type="match status" value="1"/>
</dbReference>
<dbReference type="InterPro" id="IPR002859">
    <property type="entry name" value="PKD/REJ-like"/>
</dbReference>
<dbReference type="Pfam" id="PF02010">
    <property type="entry name" value="REJ"/>
    <property type="match status" value="1"/>
</dbReference>
<reference evidence="16" key="1">
    <citation type="journal article" date="2017" name="bioRxiv">
        <title>Comparative analysis of the genomes of Stylophora pistillata and Acropora digitifera provides evidence for extensive differences between species of corals.</title>
        <authorList>
            <person name="Voolstra C.R."/>
            <person name="Li Y."/>
            <person name="Liew Y.J."/>
            <person name="Baumgarten S."/>
            <person name="Zoccola D."/>
            <person name="Flot J.-F."/>
            <person name="Tambutte S."/>
            <person name="Allemand D."/>
            <person name="Aranda M."/>
        </authorList>
    </citation>
    <scope>NUCLEOTIDE SEQUENCE [LARGE SCALE GENOMIC DNA]</scope>
</reference>
<dbReference type="Pfam" id="PF20519">
    <property type="entry name" value="Polycystin_dom"/>
    <property type="match status" value="1"/>
</dbReference>
<dbReference type="PANTHER" id="PTHR10877">
    <property type="entry name" value="POLYCYSTIN FAMILY MEMBER"/>
    <property type="match status" value="1"/>
</dbReference>
<gene>
    <name evidence="15" type="primary">Pkd2l1</name>
    <name evidence="15" type="ORF">AWC38_SpisGene9527</name>
</gene>
<feature type="region of interest" description="Disordered" evidence="11">
    <location>
        <begin position="2121"/>
        <end position="2276"/>
    </location>
</feature>
<feature type="binding site" evidence="8">
    <location>
        <position position="2173"/>
    </location>
    <ligand>
        <name>Ca(2+)</name>
        <dbReference type="ChEBI" id="CHEBI:29108"/>
        <label>2</label>
    </ligand>
</feature>
<dbReference type="PANTHER" id="PTHR10877:SF150">
    <property type="entry name" value="REJ DOMAIN-CONTAINING PROTEIN"/>
    <property type="match status" value="1"/>
</dbReference>
<evidence type="ECO:0000259" key="14">
    <source>
        <dbReference type="PROSITE" id="PS51111"/>
    </source>
</evidence>
<feature type="transmembrane region" description="Helical" evidence="12">
    <location>
        <begin position="1619"/>
        <end position="1637"/>
    </location>
</feature>
<feature type="transmembrane region" description="Helical" evidence="12">
    <location>
        <begin position="2064"/>
        <end position="2084"/>
    </location>
</feature>
<keyword evidence="6 12" id="KW-0472">Membrane</keyword>
<organism evidence="15 16">
    <name type="scientific">Stylophora pistillata</name>
    <name type="common">Smooth cauliflower coral</name>
    <dbReference type="NCBI Taxonomy" id="50429"/>
    <lineage>
        <taxon>Eukaryota</taxon>
        <taxon>Metazoa</taxon>
        <taxon>Cnidaria</taxon>
        <taxon>Anthozoa</taxon>
        <taxon>Hexacorallia</taxon>
        <taxon>Scleractinia</taxon>
        <taxon>Astrocoeniina</taxon>
        <taxon>Pocilloporidae</taxon>
        <taxon>Stylophora</taxon>
    </lineage>
</organism>
<dbReference type="GO" id="GO:0016020">
    <property type="term" value="C:membrane"/>
    <property type="evidence" value="ECO:0007669"/>
    <property type="project" value="UniProtKB-SubCell"/>
</dbReference>
<keyword evidence="8" id="KW-0109">Calcium transport</keyword>
<dbReference type="InterPro" id="IPR013122">
    <property type="entry name" value="PKD1_2_channel"/>
</dbReference>
<feature type="domain" description="REJ" evidence="14">
    <location>
        <begin position="426"/>
        <end position="611"/>
    </location>
</feature>